<evidence type="ECO:0000256" key="1">
    <source>
        <dbReference type="SAM" id="Phobius"/>
    </source>
</evidence>
<accession>A0A974WF66</accession>
<dbReference type="Pfam" id="PF13231">
    <property type="entry name" value="PMT_2"/>
    <property type="match status" value="1"/>
</dbReference>
<dbReference type="KEGG" id="fuv:JR347_09640"/>
<feature type="domain" description="Glycosyltransferase RgtA/B/C/D-like" evidence="2">
    <location>
        <begin position="72"/>
        <end position="216"/>
    </location>
</feature>
<keyword evidence="1" id="KW-0472">Membrane</keyword>
<protein>
    <submittedName>
        <fullName evidence="3">Glycosyltransferase family 39 protein</fullName>
    </submittedName>
</protein>
<feature type="transmembrane region" description="Helical" evidence="1">
    <location>
        <begin position="104"/>
        <end position="121"/>
    </location>
</feature>
<feature type="transmembrane region" description="Helical" evidence="1">
    <location>
        <begin position="301"/>
        <end position="321"/>
    </location>
</feature>
<feature type="transmembrane region" description="Helical" evidence="1">
    <location>
        <begin position="333"/>
        <end position="354"/>
    </location>
</feature>
<gene>
    <name evidence="3" type="ORF">JR347_09640</name>
</gene>
<dbReference type="RefSeq" id="WP_205720395.1">
    <property type="nucleotide sequence ID" value="NZ_CP070608.1"/>
</dbReference>
<name>A0A974WF66_9BACT</name>
<evidence type="ECO:0000313" key="4">
    <source>
        <dbReference type="Proteomes" id="UP000662783"/>
    </source>
</evidence>
<evidence type="ECO:0000313" key="3">
    <source>
        <dbReference type="EMBL" id="QSE95882.1"/>
    </source>
</evidence>
<feature type="transmembrane region" description="Helical" evidence="1">
    <location>
        <begin position="360"/>
        <end position="381"/>
    </location>
</feature>
<dbReference type="InterPro" id="IPR038731">
    <property type="entry name" value="RgtA/B/C-like"/>
</dbReference>
<dbReference type="AlphaFoldDB" id="A0A974WF66"/>
<feature type="transmembrane region" description="Helical" evidence="1">
    <location>
        <begin position="127"/>
        <end position="149"/>
    </location>
</feature>
<feature type="transmembrane region" description="Helical" evidence="1">
    <location>
        <begin position="12"/>
        <end position="33"/>
    </location>
</feature>
<keyword evidence="1" id="KW-1133">Transmembrane helix</keyword>
<organism evidence="3 4">
    <name type="scientific">Fulvivirga lutea</name>
    <dbReference type="NCBI Taxonomy" id="2810512"/>
    <lineage>
        <taxon>Bacteria</taxon>
        <taxon>Pseudomonadati</taxon>
        <taxon>Bacteroidota</taxon>
        <taxon>Cytophagia</taxon>
        <taxon>Cytophagales</taxon>
        <taxon>Fulvivirgaceae</taxon>
        <taxon>Fulvivirga</taxon>
    </lineage>
</organism>
<feature type="transmembrane region" description="Helical" evidence="1">
    <location>
        <begin position="161"/>
        <end position="194"/>
    </location>
</feature>
<keyword evidence="1" id="KW-0812">Transmembrane</keyword>
<keyword evidence="4" id="KW-1185">Reference proteome</keyword>
<feature type="transmembrane region" description="Helical" evidence="1">
    <location>
        <begin position="275"/>
        <end position="295"/>
    </location>
</feature>
<sequence length="388" mass="44367">MALKFKLSQLNTLAFLAVVYIAVGAYLHSKYGVKVVNDSPRYIGYAQNLNSGFYIDPLNIWYFTYVVFVYVHQFFTESLVPIVVSQYLLGLVAIFALHQATKKLTGHNVVAMIACLLFIFYPDNLFWHSYILTESIYSSLLCISLYFIIKYIENKSTKNLITLLVILVLCFFAKPTSPALILALITPIAITFYSNPSYRAFKLVGSVLAFCLVLFLANEMLTMHRVMLIYSKGDIIFAMHQIPSNPFSQMLIIEPPADLYIPDEEGPLLYNMTSFIFNNFFFWVKLVAAKFLVFISHVRPYWSWGHIVASIVMIWPSYYFTAIAIRRKLINSTFLSALFVYALIHSLIVSGTWVDWDARFFVPLYPALAILSALGIHNTLIRKWNSVG</sequence>
<evidence type="ECO:0000259" key="2">
    <source>
        <dbReference type="Pfam" id="PF13231"/>
    </source>
</evidence>
<dbReference type="EMBL" id="CP070608">
    <property type="protein sequence ID" value="QSE95882.1"/>
    <property type="molecule type" value="Genomic_DNA"/>
</dbReference>
<reference evidence="3" key="1">
    <citation type="submission" date="2021-02" db="EMBL/GenBank/DDBJ databases">
        <title>Fulvivirga sp. S481 isolated from sea water.</title>
        <authorList>
            <person name="Bae S.S."/>
            <person name="Baek K."/>
        </authorList>
    </citation>
    <scope>NUCLEOTIDE SEQUENCE</scope>
    <source>
        <strain evidence="3">S481</strain>
    </source>
</reference>
<feature type="transmembrane region" description="Helical" evidence="1">
    <location>
        <begin position="53"/>
        <end position="72"/>
    </location>
</feature>
<dbReference type="Proteomes" id="UP000662783">
    <property type="component" value="Chromosome"/>
</dbReference>
<feature type="transmembrane region" description="Helical" evidence="1">
    <location>
        <begin position="200"/>
        <end position="217"/>
    </location>
</feature>
<proteinExistence type="predicted"/>
<feature type="transmembrane region" description="Helical" evidence="1">
    <location>
        <begin position="78"/>
        <end position="97"/>
    </location>
</feature>